<dbReference type="GO" id="GO:0004674">
    <property type="term" value="F:protein serine/threonine kinase activity"/>
    <property type="evidence" value="ECO:0007669"/>
    <property type="project" value="UniProtKB-KW"/>
</dbReference>
<dbReference type="Pfam" id="PF05295">
    <property type="entry name" value="Luciferase_N"/>
    <property type="match status" value="1"/>
</dbReference>
<dbReference type="FunFam" id="1.10.510.10:FF:000571">
    <property type="entry name" value="Maternal embryonic leucine zipper kinase"/>
    <property type="match status" value="1"/>
</dbReference>
<feature type="region of interest" description="Disordered" evidence="12">
    <location>
        <begin position="863"/>
        <end position="920"/>
    </location>
</feature>
<evidence type="ECO:0000256" key="4">
    <source>
        <dbReference type="ARBA" id="ARBA00022679"/>
    </source>
</evidence>
<dbReference type="Gene3D" id="1.10.510.10">
    <property type="entry name" value="Transferase(Phosphotransferase) domain 1"/>
    <property type="match status" value="1"/>
</dbReference>
<keyword evidence="16" id="KW-1185">Reference proteome</keyword>
<evidence type="ECO:0000256" key="2">
    <source>
        <dbReference type="ARBA" id="ARBA00011245"/>
    </source>
</evidence>
<reference evidence="15" key="1">
    <citation type="submission" date="2021-02" db="EMBL/GenBank/DDBJ databases">
        <authorList>
            <person name="Dougan E. K."/>
            <person name="Rhodes N."/>
            <person name="Thang M."/>
            <person name="Chan C."/>
        </authorList>
    </citation>
    <scope>NUCLEOTIDE SEQUENCE</scope>
</reference>
<feature type="region of interest" description="Disordered" evidence="12">
    <location>
        <begin position="766"/>
        <end position="799"/>
    </location>
</feature>
<feature type="domain" description="Protein kinase" evidence="13">
    <location>
        <begin position="73"/>
        <end position="330"/>
    </location>
</feature>
<feature type="repeat" description="PPR" evidence="10">
    <location>
        <begin position="3286"/>
        <end position="3320"/>
    </location>
</feature>
<dbReference type="EMBL" id="CAJNNV010025267">
    <property type="protein sequence ID" value="CAE8613528.1"/>
    <property type="molecule type" value="Genomic_DNA"/>
</dbReference>
<comment type="cofactor">
    <cofactor evidence="1">
        <name>Mg(2+)</name>
        <dbReference type="ChEBI" id="CHEBI:18420"/>
    </cofactor>
</comment>
<dbReference type="InterPro" id="IPR011992">
    <property type="entry name" value="EF-hand-dom_pair"/>
</dbReference>
<evidence type="ECO:0000259" key="13">
    <source>
        <dbReference type="PROSITE" id="PS50011"/>
    </source>
</evidence>
<dbReference type="Gene3D" id="1.10.238.10">
    <property type="entry name" value="EF-hand"/>
    <property type="match status" value="2"/>
</dbReference>
<evidence type="ECO:0000256" key="10">
    <source>
        <dbReference type="PROSITE-ProRule" id="PRU00708"/>
    </source>
</evidence>
<dbReference type="PROSITE" id="PS00107">
    <property type="entry name" value="PROTEIN_KINASE_ATP"/>
    <property type="match status" value="1"/>
</dbReference>
<dbReference type="InterPro" id="IPR007959">
    <property type="entry name" value="Dino_Luciferase_N"/>
</dbReference>
<feature type="compositionally biased region" description="Polar residues" evidence="12">
    <location>
        <begin position="971"/>
        <end position="981"/>
    </location>
</feature>
<dbReference type="Pfam" id="PF00069">
    <property type="entry name" value="Pkinase"/>
    <property type="match status" value="1"/>
</dbReference>
<dbReference type="InterPro" id="IPR011990">
    <property type="entry name" value="TPR-like_helical_dom_sf"/>
</dbReference>
<dbReference type="Pfam" id="PF13499">
    <property type="entry name" value="EF-hand_7"/>
    <property type="match status" value="1"/>
</dbReference>
<dbReference type="PROSITE" id="PS51375">
    <property type="entry name" value="PPR"/>
    <property type="match status" value="2"/>
</dbReference>
<dbReference type="InterPro" id="IPR002885">
    <property type="entry name" value="PPR_rpt"/>
</dbReference>
<feature type="domain" description="EF-hand" evidence="14">
    <location>
        <begin position="374"/>
        <end position="409"/>
    </location>
</feature>
<evidence type="ECO:0000256" key="6">
    <source>
        <dbReference type="ARBA" id="ARBA00022777"/>
    </source>
</evidence>
<evidence type="ECO:0000313" key="16">
    <source>
        <dbReference type="Proteomes" id="UP000654075"/>
    </source>
</evidence>
<keyword evidence="8 11" id="KW-0067">ATP-binding</keyword>
<feature type="compositionally biased region" description="Low complexity" evidence="12">
    <location>
        <begin position="774"/>
        <end position="797"/>
    </location>
</feature>
<proteinExistence type="inferred from homology"/>
<keyword evidence="4" id="KW-0808">Transferase</keyword>
<dbReference type="InterPro" id="IPR008271">
    <property type="entry name" value="Ser/Thr_kinase_AS"/>
</dbReference>
<dbReference type="InterPro" id="IPR011009">
    <property type="entry name" value="Kinase-like_dom_sf"/>
</dbReference>
<feature type="region of interest" description="Disordered" evidence="12">
    <location>
        <begin position="822"/>
        <end position="847"/>
    </location>
</feature>
<dbReference type="PROSITE" id="PS50011">
    <property type="entry name" value="PROTEIN_KINASE_DOM"/>
    <property type="match status" value="1"/>
</dbReference>
<dbReference type="PROSITE" id="PS50222">
    <property type="entry name" value="EF_HAND_2"/>
    <property type="match status" value="2"/>
</dbReference>
<dbReference type="InterPro" id="IPR017441">
    <property type="entry name" value="Protein_kinase_ATP_BS"/>
</dbReference>
<accession>A0A813FIJ5</accession>
<dbReference type="PROSITE" id="PS00108">
    <property type="entry name" value="PROTEIN_KINASE_ST"/>
    <property type="match status" value="1"/>
</dbReference>
<comment type="subunit">
    <text evidence="2">Monomer.</text>
</comment>
<evidence type="ECO:0000313" key="15">
    <source>
        <dbReference type="EMBL" id="CAE8613528.1"/>
    </source>
</evidence>
<comment type="similarity">
    <text evidence="9">Belongs to the protein kinase superfamily. Ser/Thr protein kinase family. CDPK subfamily.</text>
</comment>
<keyword evidence="6" id="KW-0418">Kinase</keyword>
<dbReference type="NCBIfam" id="TIGR00756">
    <property type="entry name" value="PPR"/>
    <property type="match status" value="1"/>
</dbReference>
<evidence type="ECO:0000256" key="11">
    <source>
        <dbReference type="PROSITE-ProRule" id="PRU10141"/>
    </source>
</evidence>
<keyword evidence="7" id="KW-0106">Calcium</keyword>
<dbReference type="GO" id="GO:0005509">
    <property type="term" value="F:calcium ion binding"/>
    <property type="evidence" value="ECO:0007669"/>
    <property type="project" value="InterPro"/>
</dbReference>
<dbReference type="CDD" id="cd05117">
    <property type="entry name" value="STKc_CAMK"/>
    <property type="match status" value="1"/>
</dbReference>
<feature type="region of interest" description="Disordered" evidence="12">
    <location>
        <begin position="961"/>
        <end position="986"/>
    </location>
</feature>
<evidence type="ECO:0000256" key="9">
    <source>
        <dbReference type="ARBA" id="ARBA00024334"/>
    </source>
</evidence>
<dbReference type="InterPro" id="IPR018247">
    <property type="entry name" value="EF_Hand_1_Ca_BS"/>
</dbReference>
<comment type="caution">
    <text evidence="15">The sequence shown here is derived from an EMBL/GenBank/DDBJ whole genome shotgun (WGS) entry which is preliminary data.</text>
</comment>
<feature type="compositionally biased region" description="Basic and acidic residues" evidence="12">
    <location>
        <begin position="1526"/>
        <end position="1538"/>
    </location>
</feature>
<dbReference type="InterPro" id="IPR002048">
    <property type="entry name" value="EF_hand_dom"/>
</dbReference>
<evidence type="ECO:0000256" key="8">
    <source>
        <dbReference type="ARBA" id="ARBA00022840"/>
    </source>
</evidence>
<dbReference type="InterPro" id="IPR029063">
    <property type="entry name" value="SAM-dependent_MTases_sf"/>
</dbReference>
<gene>
    <name evidence="15" type="ORF">PGLA1383_LOCUS31292</name>
</gene>
<evidence type="ECO:0008006" key="17">
    <source>
        <dbReference type="Google" id="ProtNLM"/>
    </source>
</evidence>
<evidence type="ECO:0000256" key="7">
    <source>
        <dbReference type="ARBA" id="ARBA00022837"/>
    </source>
</evidence>
<evidence type="ECO:0000256" key="1">
    <source>
        <dbReference type="ARBA" id="ARBA00001946"/>
    </source>
</evidence>
<feature type="binding site" evidence="11">
    <location>
        <position position="102"/>
    </location>
    <ligand>
        <name>ATP</name>
        <dbReference type="ChEBI" id="CHEBI:30616"/>
    </ligand>
</feature>
<dbReference type="Gene3D" id="3.40.50.150">
    <property type="entry name" value="Vaccinia Virus protein VP39"/>
    <property type="match status" value="1"/>
</dbReference>
<dbReference type="SMART" id="SM00220">
    <property type="entry name" value="S_TKc"/>
    <property type="match status" value="1"/>
</dbReference>
<keyword evidence="3" id="KW-0723">Serine/threonine-protein kinase</keyword>
<dbReference type="Proteomes" id="UP000654075">
    <property type="component" value="Unassembled WGS sequence"/>
</dbReference>
<dbReference type="Gene3D" id="3.30.200.20">
    <property type="entry name" value="Phosphorylase Kinase, domain 1"/>
    <property type="match status" value="1"/>
</dbReference>
<dbReference type="InterPro" id="IPR000719">
    <property type="entry name" value="Prot_kinase_dom"/>
</dbReference>
<dbReference type="SUPFAM" id="SSF56112">
    <property type="entry name" value="Protein kinase-like (PK-like)"/>
    <property type="match status" value="1"/>
</dbReference>
<sequence length="3381" mass="369304">MGVCVAKQATGQDVCDNQIIDGGSAHRASVDGLTICLDRAKALSSNAVSTHARYHCSCSGDSSGGRRLADDYEVSKKVLGEGCSGLVVMAKGRHDGRKYALKKIQKLKVQVKVLRQLTAEVEIYLMLDHPHIAALRDVYETDAEIALLTECCEGGELYARLSTNGSYAEADAAEATKQMLQAVGYLHAHHVVHRDLKLENFLYESPEAHSALKLIDFGFAKVWDPSTLMMASCGSIAYVSPDVLKGQGYTSKCDMWSLGVIVFMLLSGYPPFHGSEKEMRTNILVAKVDWSHKSRWKKVSEDATDFVNCLLVKDPAKRLDVTGALAHRWMQARSALQSQPNLDRETLRSLRRYADASRVRRAVLQLMAQELAPSETMELRELFLSMDKTGAGTVSLSDMKDAIRGSREDAMVMSLQSYDPQDPVSPGGCGTPKTPAARLRRAKSEVISDLFEVLDANGDEQVYYSDFLAATMDARKQLREEAVLAAFNRLDVDHSGAISVDDLKRAIGDTFEGVNVELLVKEADAACRGELSFEDFMNVLEAFLLRSEVCAGILAEDSIPDLQKVRNSTKMSLLQPRQVYRRQQRSSACKASAVGYLLNGQASGTDCTTSSSLVFRGQVSRFGLGDSGSHACLSIGRAMSIGKSQGHLRLPFSACVLLVLPAFDNARAVASGKGVHVGELGSSVPGKEERRWIEARNSGCSAELRSPRDLAGRASAAVWLDLSVGCCLLCDLSAGCCLASLRNFRESLTKDSPCCSQATGNNMKPLPAPCLGQGRSSSPSSSAGPALSGGPSSRSLPETAETGPFAKMLRRIMNAGQSLADDAVVSPTPSASAATTSTTPHGQSAHSATASVSYAAFVSSMDARGGRADPKTLPGSEETSSWAPSSPPQVRSAGSNQPSSILPLRSPSPPQAEGAAGALRTPTSMSLMFLKRKEDAKMKLEEMFVKMKEEDLEAKRRKLNQKFEDKKAAPSTPTQADTSGASECPTPPAVHCSTMDDVYEFASTCPNARKALKWMGVASVLDLACMFSSSEADLRFKLQKCDEPEDIVRNVIRTWKLARTNEEHLIESASTRLQTRASGSVRPEPASVVSLRKTRKGLYGPPELDNRLSRTTVLPLSKAAVVQNDRREEHLSLIWSLFVELGDKGLRRSAAVLEDADAAKPGFMRNFREFDEGQLRSKLSVLKRWQRWYEARQPRDQPYWLPSANAVSAFLASVSEGGPTASSGVYQGLLWWSTYVGIPFHLSDPSVCSFKTKDAGHSEEPVPPIDVMTFDRMLSLSLALQGSISIFAGCVILMLSACLRFARLQRFTLLRIQDGCLVGTCSRGKRRVAGGRLPFDWATPLMIQPGRNPFAQILLMRGGLRQRTGCEPAFAIPDMAIVNGRLWASSAILPKPMSLPNFTEIFQSLLRGFQLPEKEILSFTSCSLRRFLPTLADIFMMEPEHRAAIGNWIETPQSSAASSGSIARPKAQLTMAQRYSQDKCITAGYVKQRVLVMLSRAQSELKITGATWSQLRTVAPAYDDVTREMRRPAWRPEEEKPAVETAAAEAVEDDTVSGATSSDSGEPSTGDEEEPVHTASTVLWFARNMSSCLHIVQRVVEHRALMPWCRDSVFKVPHMTRGTGLSKGSGQVCAACLARAPVSIARALHDMDWVNQTDLPRKHVQLSRSSAAVPVEKSLELDSGICMSCICLMCDLTGSVQHCVLNLTVVFFDHSVISRTLTFWCSCGIGNMTTVQVRKQDELRQVLKEAAVEDEICTYMADVLKMTSIEDFVRFVSEAAYETELLTHILGKVASFKSDLLQLSRLRTAWRVARATLNKTEQRRIAGQGAEDMDEPLDASTQDSLLKQWAATYSQNLAAWLHPADSLLGRIYREFQRNTPTAVSIKKVKNGLSIASCVDYYWGLRILGYARSIVGQYKTSSMQTPGAQVVYAPLSVNMDYADLCLKQSQVWQGVEPLSWLRGKDEATRGRQVELMRMGWPQGEALQKALTEMELQWTVGPVASQQRAVNESAGGCREEEAESPAKKVRTATTFQFAELCKKWTDQRGCPGEKECGKTHRCDVIKADGNTCGSKAHNRKACPAKKLVLLTKAMADAKSSKAGGLQPGPRVVMLPAGISNLRANISALKPTQWCGKHPLPQIPWTLGIGVPILVVSLCDGVGGLPIGLLAMGATIYTVATLSDDCARVTSMRYLKNVVHVKDAKTMTGLLLRSFLKVFPDGCPILVGGTCPWSGRVDMRPTVFSEVPRIACEIEAELVALKKNNQVVKFVENAWATDNGFEEEARKYFQGDPVRTQAGEFGYVRRDRAWWGVGQKGNVAAIDAKMPVGVTLVEEKGIVRLVWQGKKPMPEKFQAEGDFDLAFKPEDVMRASGKGAMATLGQEFRHPAVNLDKLTQGALRRFDADGRRFPALSYEPQSLLWSKLATWRPPCPAERASLMMLPLDAVTAVSVDSGETAPQREARQNSLVGNSFQIPSLMMVLILLFQTIQTQGNQLPDPTWAHFGPEFDLRQSVRGTVWQPGLVETWPELIEPTTLVASMHELFLSQGLQLGHAVQARNVPAKAVALLQSYWVDIQMRELPGDTQGTDWSTQRNKHATAMGLGSQRGGPHCAGALPALVERGVGKAAHMAFALPLPSPFDSENVMDDDALYAARAMARLGPYVRVWRRRMNRALEALAKDTTVKSGKEVLLGAHALKTIEGLPGKLRRGRFLTEIKESVLKAVAEGGAKGVYTENVLNEMFGVGGWLPLERFMHQQSSGKMRPIDNGKKYGHNEASLETETIYTSSPDFIAASARAFLTEVLVALELQGHAPNGVLACEDLTALCSFLPEWSGLEIGTDDMKDAYRQCPNEPEDHCVVVIAFWDEEDDTVKYVILRGMPFGFSSAVLNFNRTPALATAAARRMTGTMAASFFDETGIVDSKAGVGSAQASVGAVYSCMGADLAPPKRQPMAAQRVFLGLLADVGRAHTEGFMYFDVKPFSRQELATDIDNIIAEGQCSSGQASKLRGRFGWAATAAYGKCGRGGQASLVQRQCFDAEDDLTPALTTTLAYMQFLALNVPPRTIRLLGPPLAAVKVYSDASFEPPMKAKLGYIIFMNDDSRPIGRTAVIPELLMEQFIASKTQITPCEAFCGIVVPFNHLELLRGPDVVWFIDNTAALSILIKGASSLHDLNSIATVMHLLMAKVGCRIWFEWIDSDSNPSDGLSRDGFEDEWTRSQGWDLGTALLPEWHKLAESSFLEILMAAVRRMFQSLGERLLFASAISYNHVIRVFAKKGDLGCASLWLARMETAGIQATVCSYNTVLDACAKSNNAKACEAWLHKMLEKGLQANVISYATVIYAFARQGDEASAGEWQRGMLAAGIEPDAVSYKSLIHACGVGGHAEAAERWLE</sequence>
<feature type="domain" description="EF-hand" evidence="14">
    <location>
        <begin position="478"/>
        <end position="513"/>
    </location>
</feature>
<evidence type="ECO:0000256" key="12">
    <source>
        <dbReference type="SAM" id="MobiDB-lite"/>
    </source>
</evidence>
<organism evidence="15 16">
    <name type="scientific">Polarella glacialis</name>
    <name type="common">Dinoflagellate</name>
    <dbReference type="NCBI Taxonomy" id="89957"/>
    <lineage>
        <taxon>Eukaryota</taxon>
        <taxon>Sar</taxon>
        <taxon>Alveolata</taxon>
        <taxon>Dinophyceae</taxon>
        <taxon>Suessiales</taxon>
        <taxon>Suessiaceae</taxon>
        <taxon>Polarella</taxon>
    </lineage>
</organism>
<keyword evidence="5 11" id="KW-0547">Nucleotide-binding</keyword>
<name>A0A813FIJ5_POLGL</name>
<dbReference type="SMART" id="SM00054">
    <property type="entry name" value="EFh"/>
    <property type="match status" value="4"/>
</dbReference>
<dbReference type="SUPFAM" id="SSF47473">
    <property type="entry name" value="EF-hand"/>
    <property type="match status" value="1"/>
</dbReference>
<dbReference type="PROSITE" id="PS00018">
    <property type="entry name" value="EF_HAND_1"/>
    <property type="match status" value="1"/>
</dbReference>
<protein>
    <recommendedName>
        <fullName evidence="17">Non-specific serine/threonine protein kinase</fullName>
    </recommendedName>
</protein>
<feature type="compositionally biased region" description="Polar residues" evidence="12">
    <location>
        <begin position="877"/>
        <end position="897"/>
    </location>
</feature>
<dbReference type="GO" id="GO:0005524">
    <property type="term" value="F:ATP binding"/>
    <property type="evidence" value="ECO:0007669"/>
    <property type="project" value="UniProtKB-UniRule"/>
</dbReference>
<feature type="non-terminal residue" evidence="15">
    <location>
        <position position="1"/>
    </location>
</feature>
<dbReference type="Gene3D" id="1.25.40.10">
    <property type="entry name" value="Tetratricopeptide repeat domain"/>
    <property type="match status" value="1"/>
</dbReference>
<feature type="repeat" description="PPR" evidence="10">
    <location>
        <begin position="3321"/>
        <end position="3355"/>
    </location>
</feature>
<evidence type="ECO:0000256" key="5">
    <source>
        <dbReference type="ARBA" id="ARBA00022741"/>
    </source>
</evidence>
<feature type="compositionally biased region" description="Polar residues" evidence="12">
    <location>
        <begin position="1553"/>
        <end position="1563"/>
    </location>
</feature>
<evidence type="ECO:0000256" key="3">
    <source>
        <dbReference type="ARBA" id="ARBA00022527"/>
    </source>
</evidence>
<dbReference type="InterPro" id="IPR050205">
    <property type="entry name" value="CDPK_Ser/Thr_kinases"/>
</dbReference>
<dbReference type="PANTHER" id="PTHR24349">
    <property type="entry name" value="SERINE/THREONINE-PROTEIN KINASE"/>
    <property type="match status" value="1"/>
</dbReference>
<evidence type="ECO:0000259" key="14">
    <source>
        <dbReference type="PROSITE" id="PS50222"/>
    </source>
</evidence>
<feature type="region of interest" description="Disordered" evidence="12">
    <location>
        <begin position="1526"/>
        <end position="1572"/>
    </location>
</feature>
<dbReference type="Pfam" id="PF13812">
    <property type="entry name" value="PPR_3"/>
    <property type="match status" value="2"/>
</dbReference>
<feature type="compositionally biased region" description="Low complexity" evidence="12">
    <location>
        <begin position="826"/>
        <end position="840"/>
    </location>
</feature>